<dbReference type="InterPro" id="IPR029000">
    <property type="entry name" value="Cyclophilin-like_dom_sf"/>
</dbReference>
<dbReference type="InterPro" id="IPR044666">
    <property type="entry name" value="Cyclophilin_A-like"/>
</dbReference>
<dbReference type="Gene3D" id="3.30.40.10">
    <property type="entry name" value="Zinc/RING finger domain, C3HC4 (zinc finger)"/>
    <property type="match status" value="1"/>
</dbReference>
<dbReference type="SUPFAM" id="SSF50891">
    <property type="entry name" value="Cyclophilin-like"/>
    <property type="match status" value="1"/>
</dbReference>
<dbReference type="EC" id="2.3.2.27" evidence="5"/>
<feature type="region of interest" description="Disordered" evidence="21">
    <location>
        <begin position="512"/>
        <end position="532"/>
    </location>
</feature>
<evidence type="ECO:0000256" key="6">
    <source>
        <dbReference type="ARBA" id="ARBA00022499"/>
    </source>
</evidence>
<evidence type="ECO:0000256" key="21">
    <source>
        <dbReference type="SAM" id="MobiDB-lite"/>
    </source>
</evidence>
<dbReference type="Gene3D" id="2.40.100.10">
    <property type="entry name" value="Cyclophilin-like"/>
    <property type="match status" value="1"/>
</dbReference>
<keyword evidence="7" id="KW-0507">mRNA processing</keyword>
<dbReference type="PRINTS" id="PR00153">
    <property type="entry name" value="CSAPPISMRASE"/>
</dbReference>
<evidence type="ECO:0000256" key="12">
    <source>
        <dbReference type="ARBA" id="ARBA00022990"/>
    </source>
</evidence>
<comment type="subunit">
    <text evidence="17">Component of the minor spliceosome, which splices U12-type introns. Within this complex, interacts with PRPF8/PRP8, EFTUD2/SNU114 and PLRG1. Interacts with isoform 2 of BSG. Interacts (via the PPIase cyclophilin-type domain) with CRNKL1; they may form a trimeric complex with HSP90.</text>
</comment>
<evidence type="ECO:0000256" key="14">
    <source>
        <dbReference type="ARBA" id="ARBA00023187"/>
    </source>
</evidence>
<comment type="pathway">
    <text evidence="3">Protein modification; protein ubiquitination.</text>
</comment>
<evidence type="ECO:0000256" key="10">
    <source>
        <dbReference type="ARBA" id="ARBA00022786"/>
    </source>
</evidence>
<dbReference type="InterPro" id="IPR026951">
    <property type="entry name" value="PPIL2_U-box_dom"/>
</dbReference>
<evidence type="ECO:0000256" key="7">
    <source>
        <dbReference type="ARBA" id="ARBA00022664"/>
    </source>
</evidence>
<proteinExistence type="inferred from homology"/>
<evidence type="ECO:0000259" key="22">
    <source>
        <dbReference type="PROSITE" id="PS50072"/>
    </source>
</evidence>
<evidence type="ECO:0000313" key="24">
    <source>
        <dbReference type="EMBL" id="KAA0194405.1"/>
    </source>
</evidence>
<evidence type="ECO:0000256" key="1">
    <source>
        <dbReference type="ARBA" id="ARBA00000900"/>
    </source>
</evidence>
<evidence type="ECO:0000313" key="25">
    <source>
        <dbReference type="Proteomes" id="UP000728185"/>
    </source>
</evidence>
<evidence type="ECO:0000256" key="5">
    <source>
        <dbReference type="ARBA" id="ARBA00012483"/>
    </source>
</evidence>
<dbReference type="GO" id="GO:0000209">
    <property type="term" value="P:protein polyubiquitination"/>
    <property type="evidence" value="ECO:0007669"/>
    <property type="project" value="TreeGrafter"/>
</dbReference>
<evidence type="ECO:0000256" key="9">
    <source>
        <dbReference type="ARBA" id="ARBA00022728"/>
    </source>
</evidence>
<keyword evidence="11" id="KW-0832">Ubl conjugation</keyword>
<evidence type="ECO:0000256" key="19">
    <source>
        <dbReference type="ARBA" id="ARBA00078275"/>
    </source>
</evidence>
<organism evidence="24 25">
    <name type="scientific">Fasciolopsis buskii</name>
    <dbReference type="NCBI Taxonomy" id="27845"/>
    <lineage>
        <taxon>Eukaryota</taxon>
        <taxon>Metazoa</taxon>
        <taxon>Spiralia</taxon>
        <taxon>Lophotrochozoa</taxon>
        <taxon>Platyhelminthes</taxon>
        <taxon>Trematoda</taxon>
        <taxon>Digenea</taxon>
        <taxon>Plagiorchiida</taxon>
        <taxon>Echinostomata</taxon>
        <taxon>Echinostomatoidea</taxon>
        <taxon>Fasciolidae</taxon>
        <taxon>Fasciolopsis</taxon>
    </lineage>
</organism>
<comment type="similarity">
    <text evidence="4">Belongs to the cyclophilin-type PPIase family. PPIL2 subfamily.</text>
</comment>
<keyword evidence="14" id="KW-0508">mRNA splicing</keyword>
<dbReference type="PROSITE" id="PS50072">
    <property type="entry name" value="CSA_PPIASE_2"/>
    <property type="match status" value="1"/>
</dbReference>
<evidence type="ECO:0000256" key="3">
    <source>
        <dbReference type="ARBA" id="ARBA00004906"/>
    </source>
</evidence>
<keyword evidence="15" id="KW-0539">Nucleus</keyword>
<dbReference type="GO" id="GO:0006397">
    <property type="term" value="P:mRNA processing"/>
    <property type="evidence" value="ECO:0007669"/>
    <property type="project" value="UniProtKB-KW"/>
</dbReference>
<reference evidence="24" key="1">
    <citation type="submission" date="2019-05" db="EMBL/GenBank/DDBJ databases">
        <title>Annotation for the trematode Fasciolopsis buski.</title>
        <authorList>
            <person name="Choi Y.-J."/>
        </authorList>
    </citation>
    <scope>NUCLEOTIDE SEQUENCE</scope>
    <source>
        <strain evidence="24">HT</strain>
        <tissue evidence="24">Whole worm</tissue>
    </source>
</reference>
<evidence type="ECO:0000256" key="8">
    <source>
        <dbReference type="ARBA" id="ARBA00022679"/>
    </source>
</evidence>
<keyword evidence="6" id="KW-1017">Isopeptide bond</keyword>
<dbReference type="InterPro" id="IPR002130">
    <property type="entry name" value="Cyclophilin-type_PPIase_dom"/>
</dbReference>
<feature type="domain" description="PPIase cyclophilin-type" evidence="22">
    <location>
        <begin position="284"/>
        <end position="427"/>
    </location>
</feature>
<dbReference type="Pfam" id="PF00160">
    <property type="entry name" value="Pro_isomerase"/>
    <property type="match status" value="1"/>
</dbReference>
<comment type="subcellular location">
    <subcellularLocation>
        <location evidence="2">Nucleus</location>
    </subcellularLocation>
</comment>
<dbReference type="EMBL" id="LUCM01004390">
    <property type="protein sequence ID" value="KAA0194405.1"/>
    <property type="molecule type" value="Genomic_DNA"/>
</dbReference>
<name>A0A8E0RX84_9TREM</name>
<evidence type="ECO:0000256" key="17">
    <source>
        <dbReference type="ARBA" id="ARBA00061807"/>
    </source>
</evidence>
<dbReference type="PANTHER" id="PTHR45625:SF1">
    <property type="entry name" value="RING-TYPE E3 UBIQUITIN-PROTEIN LIGASE PPIL2"/>
    <property type="match status" value="1"/>
</dbReference>
<evidence type="ECO:0000256" key="16">
    <source>
        <dbReference type="ARBA" id="ARBA00059251"/>
    </source>
</evidence>
<dbReference type="InterPro" id="IPR020892">
    <property type="entry name" value="Cyclophilin-type_PPIase_CS"/>
</dbReference>
<dbReference type="GO" id="GO:0008380">
    <property type="term" value="P:RNA splicing"/>
    <property type="evidence" value="ECO:0007669"/>
    <property type="project" value="UniProtKB-KW"/>
</dbReference>
<dbReference type="GO" id="GO:0061630">
    <property type="term" value="F:ubiquitin protein ligase activity"/>
    <property type="evidence" value="ECO:0007669"/>
    <property type="project" value="UniProtKB-EC"/>
</dbReference>
<evidence type="ECO:0000256" key="11">
    <source>
        <dbReference type="ARBA" id="ARBA00022843"/>
    </source>
</evidence>
<keyword evidence="13" id="KW-0175">Coiled coil</keyword>
<sequence length="553" mass="63170">MGKKQHQKDKLYLTCTEWSTLYGGKRATESTRRFKRLPFHCCSITFQPFKNPYCTKEGIIFDLENILPFVRKYGINPVTGKKMKAGELIKLVFHRNSDGKFHCPVTFKVFNENTHIVAVKVTGNVYAYEAVERLNIKSNHLLDLLTSEPFKREDIITIQDPQNLDKFNINMFYHVQHKEEERNDSNVVVIRQLNQETKETLAELPKDIKVPDYMYSSKPVETTSGKKRDIFNTATYSTGKAAASLTSTVMEPVTKIEPAILDDDVVRYKYVKTKGYVSLITTHGKINLELHCDIVPKTCENFIRHCESGYYNETIFHRLIRYFMIQGGDPSGTGFGGESVWGKPFEDEFMPQLSHDSRGILSMANSGPNTNQSQFFITFRTCKHLDKKHTVFGKVVGGMETLNKVEMLETDKDDRPLDEIQIITCEVYVNPFKEVEEMLAKERSQASYAPPLNPNIEIMTRPKPGNRTEEEALAAENRLRLNRAPEQTKVFHDGVGKFVDISDSDLIDQKRPATGGIGKRDQPLGSTTQLSEEVVRKKQKSVFRSTLTDFSAW</sequence>
<comment type="function">
    <text evidence="16">Has a ubiquitin-protein ligase activity acting as an E3 ubiquitin protein ligase or as an ubiquitin-ubiquitin ligase promoting elongation of ubiquitin chains on substrates. By mediating 'Lys-48'-linked polyubiquitination of proteins could target them for proteasomal degradation. May also function as a chaperone, playing a role in transport to the cell membrane of BSG/Basigin for instance. Probable inactive PPIase with no peptidyl-prolyl cis-trans isomerase activity. As a component of the minor spliceosome, involved in the splicing of U12-type introns in pre-mRNAs.</text>
</comment>
<evidence type="ECO:0000256" key="2">
    <source>
        <dbReference type="ARBA" id="ARBA00004123"/>
    </source>
</evidence>
<dbReference type="PROSITE" id="PS00170">
    <property type="entry name" value="CSA_PPIASE_1"/>
    <property type="match status" value="1"/>
</dbReference>
<dbReference type="SUPFAM" id="SSF57850">
    <property type="entry name" value="RING/U-box"/>
    <property type="match status" value="1"/>
</dbReference>
<keyword evidence="10" id="KW-0833">Ubl conjugation pathway</keyword>
<dbReference type="GO" id="GO:0003755">
    <property type="term" value="F:peptidyl-prolyl cis-trans isomerase activity"/>
    <property type="evidence" value="ECO:0007669"/>
    <property type="project" value="InterPro"/>
</dbReference>
<dbReference type="PANTHER" id="PTHR45625">
    <property type="entry name" value="PEPTIDYL-PROLYL CIS-TRANS ISOMERASE-RELATED"/>
    <property type="match status" value="1"/>
</dbReference>
<evidence type="ECO:0000256" key="4">
    <source>
        <dbReference type="ARBA" id="ARBA00007930"/>
    </source>
</evidence>
<accession>A0A8E0RX84</accession>
<dbReference type="InterPro" id="IPR003613">
    <property type="entry name" value="Ubox_domain"/>
</dbReference>
<evidence type="ECO:0000256" key="13">
    <source>
        <dbReference type="ARBA" id="ARBA00023054"/>
    </source>
</evidence>
<dbReference type="PROSITE" id="PS51698">
    <property type="entry name" value="U_BOX"/>
    <property type="match status" value="1"/>
</dbReference>
<dbReference type="CDD" id="cd01923">
    <property type="entry name" value="cyclophilin_RING"/>
    <property type="match status" value="1"/>
</dbReference>
<dbReference type="InterPro" id="IPR013083">
    <property type="entry name" value="Znf_RING/FYVE/PHD"/>
</dbReference>
<feature type="domain" description="U-box" evidence="23">
    <location>
        <begin position="35"/>
        <end position="108"/>
    </location>
</feature>
<keyword evidence="25" id="KW-1185">Reference proteome</keyword>
<evidence type="ECO:0000256" key="20">
    <source>
        <dbReference type="ARBA" id="ARBA00079124"/>
    </source>
</evidence>
<evidence type="ECO:0000256" key="18">
    <source>
        <dbReference type="ARBA" id="ARBA00073734"/>
    </source>
</evidence>
<comment type="caution">
    <text evidence="24">The sequence shown here is derived from an EMBL/GenBank/DDBJ whole genome shotgun (WGS) entry which is preliminary data.</text>
</comment>
<keyword evidence="12" id="KW-0007">Acetylation</keyword>
<gene>
    <name evidence="24" type="ORF">FBUS_06347</name>
</gene>
<keyword evidence="8" id="KW-0808">Transferase</keyword>
<protein>
    <recommendedName>
        <fullName evidence="18">RING-type E3 ubiquitin-protein ligase PPIL2</fullName>
        <ecNumber evidence="5">2.3.2.27</ecNumber>
    </recommendedName>
    <alternativeName>
        <fullName evidence="20">CYC4</fullName>
    </alternativeName>
    <alternativeName>
        <fullName evidence="19">Probable inactive peptidyl-prolyl cis-trans isomerase-like 2</fullName>
    </alternativeName>
</protein>
<evidence type="ECO:0000259" key="23">
    <source>
        <dbReference type="PROSITE" id="PS51698"/>
    </source>
</evidence>
<dbReference type="GO" id="GO:0071013">
    <property type="term" value="C:catalytic step 2 spliceosome"/>
    <property type="evidence" value="ECO:0007669"/>
    <property type="project" value="TreeGrafter"/>
</dbReference>
<dbReference type="CDD" id="cd16663">
    <property type="entry name" value="RING-Ubox_PPIL2"/>
    <property type="match status" value="1"/>
</dbReference>
<dbReference type="SMART" id="SM00504">
    <property type="entry name" value="Ubox"/>
    <property type="match status" value="1"/>
</dbReference>
<keyword evidence="24" id="KW-0413">Isomerase</keyword>
<evidence type="ECO:0000256" key="15">
    <source>
        <dbReference type="ARBA" id="ARBA00023242"/>
    </source>
</evidence>
<dbReference type="FunFam" id="2.40.100.10:FF:000018">
    <property type="entry name" value="Peptidyl-prolyl cis-trans isomerase-like 2"/>
    <property type="match status" value="1"/>
</dbReference>
<dbReference type="Proteomes" id="UP000728185">
    <property type="component" value="Unassembled WGS sequence"/>
</dbReference>
<dbReference type="OrthoDB" id="30774at2759"/>
<dbReference type="FunFam" id="3.30.40.10:FF:000079">
    <property type="entry name" value="Peptidyl-prolyl cis-trans isomerase 2"/>
    <property type="match status" value="1"/>
</dbReference>
<dbReference type="GO" id="GO:0006457">
    <property type="term" value="P:protein folding"/>
    <property type="evidence" value="ECO:0007669"/>
    <property type="project" value="InterPro"/>
</dbReference>
<dbReference type="AlphaFoldDB" id="A0A8E0RX84"/>
<keyword evidence="9" id="KW-0747">Spliceosome</keyword>
<comment type="catalytic activity">
    <reaction evidence="1">
        <text>S-ubiquitinyl-[E2 ubiquitin-conjugating enzyme]-L-cysteine + [acceptor protein]-L-lysine = [E2 ubiquitin-conjugating enzyme]-L-cysteine + N(6)-ubiquitinyl-[acceptor protein]-L-lysine.</text>
        <dbReference type="EC" id="2.3.2.27"/>
    </reaction>
</comment>